<feature type="transmembrane region" description="Helical" evidence="5">
    <location>
        <begin position="49"/>
        <end position="70"/>
    </location>
</feature>
<feature type="transmembrane region" description="Helical" evidence="5">
    <location>
        <begin position="422"/>
        <end position="439"/>
    </location>
</feature>
<feature type="transmembrane region" description="Helical" evidence="5">
    <location>
        <begin position="160"/>
        <end position="179"/>
    </location>
</feature>
<sequence length="446" mass="48437">MERNHESELNRGFGIWSSLALVVGTIIGSGLFFKQGSVLATAGNTTVALWAWIAGGILTLTSGMSVAEVGSQMPKTGGIYYYIEKLYGRTAGYLAGWMQVIFYGPAMMGAISAYFGVLFVSLFGLPASTSIWYGIAALLCVTVINSIPNHFSAGFQVITTTIKLLPIAALIIFGLFFGHHDALGQSVTVMAKGVSAGGGFGVAVLSTLFAYDGWVTLANISGEIKNPQKTLPRAIVFGILIVIVAYVGVSYGAYRSLDANQIVDLGENTTLTMATNAFGYWGGRLLSVAILISILGTLNGKVVSFPRVLFAMAENGDFPFANTFSKLSKRSKTPNAAIWLMVAIGILMMFFTNPDELTNYAVFITFLFYMLVLFGTFIMRRRDPEGSNRTFSMPLYPWIPIIAILGSLYVEISEVLNDFKGVVISLFIVLLGYPVLKYLQWSRHKK</sequence>
<reference evidence="6 7" key="1">
    <citation type="submission" date="2024-01" db="EMBL/GenBank/DDBJ databases">
        <authorList>
            <person name="Botero Cardona J."/>
        </authorList>
    </citation>
    <scope>NUCLEOTIDE SEQUENCE [LARGE SCALE GENOMIC DNA]</scope>
    <source>
        <strain evidence="6 7">LMG 33000</strain>
    </source>
</reference>
<feature type="transmembrane region" description="Helical" evidence="5">
    <location>
        <begin position="130"/>
        <end position="148"/>
    </location>
</feature>
<proteinExistence type="predicted"/>
<keyword evidence="7" id="KW-1185">Reference proteome</keyword>
<evidence type="ECO:0000256" key="2">
    <source>
        <dbReference type="ARBA" id="ARBA00022692"/>
    </source>
</evidence>
<dbReference type="RefSeq" id="WP_349642183.1">
    <property type="nucleotide sequence ID" value="NZ_CAWVOH010000002.1"/>
</dbReference>
<dbReference type="InterPro" id="IPR050598">
    <property type="entry name" value="AminoAcid_Transporter"/>
</dbReference>
<feature type="transmembrane region" description="Helical" evidence="5">
    <location>
        <begin position="234"/>
        <end position="254"/>
    </location>
</feature>
<feature type="transmembrane region" description="Helical" evidence="5">
    <location>
        <begin position="278"/>
        <end position="298"/>
    </location>
</feature>
<dbReference type="Pfam" id="PF13520">
    <property type="entry name" value="AA_permease_2"/>
    <property type="match status" value="1"/>
</dbReference>
<evidence type="ECO:0000256" key="3">
    <source>
        <dbReference type="ARBA" id="ARBA00022989"/>
    </source>
</evidence>
<feature type="transmembrane region" description="Helical" evidence="5">
    <location>
        <begin position="336"/>
        <end position="354"/>
    </location>
</feature>
<feature type="transmembrane region" description="Helical" evidence="5">
    <location>
        <begin position="360"/>
        <end position="379"/>
    </location>
</feature>
<evidence type="ECO:0000256" key="5">
    <source>
        <dbReference type="SAM" id="Phobius"/>
    </source>
</evidence>
<keyword evidence="4 5" id="KW-0472">Membrane</keyword>
<feature type="transmembrane region" description="Helical" evidence="5">
    <location>
        <begin position="199"/>
        <end position="222"/>
    </location>
</feature>
<organism evidence="6 7">
    <name type="scientific">Eupransor demetentiae</name>
    <dbReference type="NCBI Taxonomy" id="3109584"/>
    <lineage>
        <taxon>Bacteria</taxon>
        <taxon>Bacillati</taxon>
        <taxon>Bacillota</taxon>
        <taxon>Bacilli</taxon>
        <taxon>Lactobacillales</taxon>
        <taxon>Lactobacillaceae</taxon>
        <taxon>Eupransor</taxon>
    </lineage>
</organism>
<feature type="transmembrane region" description="Helical" evidence="5">
    <location>
        <begin position="391"/>
        <end position="410"/>
    </location>
</feature>
<dbReference type="EMBL" id="CAWVOH010000002">
    <property type="protein sequence ID" value="CAK8054640.1"/>
    <property type="molecule type" value="Genomic_DNA"/>
</dbReference>
<comment type="subcellular location">
    <subcellularLocation>
        <location evidence="1">Membrane</location>
        <topology evidence="1">Multi-pass membrane protein</topology>
    </subcellularLocation>
</comment>
<feature type="transmembrane region" description="Helical" evidence="5">
    <location>
        <begin position="12"/>
        <end position="33"/>
    </location>
</feature>
<evidence type="ECO:0000256" key="1">
    <source>
        <dbReference type="ARBA" id="ARBA00004141"/>
    </source>
</evidence>
<dbReference type="PANTHER" id="PTHR11785">
    <property type="entry name" value="AMINO ACID TRANSPORTER"/>
    <property type="match status" value="1"/>
</dbReference>
<dbReference type="InterPro" id="IPR002293">
    <property type="entry name" value="AA/rel_permease1"/>
</dbReference>
<dbReference type="Gene3D" id="1.20.1740.10">
    <property type="entry name" value="Amino acid/polyamine transporter I"/>
    <property type="match status" value="1"/>
</dbReference>
<comment type="caution">
    <text evidence="6">The sequence shown here is derived from an EMBL/GenBank/DDBJ whole genome shotgun (WGS) entry which is preliminary data.</text>
</comment>
<evidence type="ECO:0000313" key="7">
    <source>
        <dbReference type="Proteomes" id="UP001314241"/>
    </source>
</evidence>
<evidence type="ECO:0000256" key="4">
    <source>
        <dbReference type="ARBA" id="ARBA00023136"/>
    </source>
</evidence>
<name>A0ABP0EQQ6_9LACO</name>
<protein>
    <submittedName>
        <fullName evidence="6">Amino acid:H+ symporter family (PotE)</fullName>
    </submittedName>
</protein>
<evidence type="ECO:0000313" key="6">
    <source>
        <dbReference type="EMBL" id="CAK8054640.1"/>
    </source>
</evidence>
<dbReference type="Proteomes" id="UP001314241">
    <property type="component" value="Unassembled WGS sequence"/>
</dbReference>
<gene>
    <name evidence="6" type="ORF">R54876_GBNLAHCA_01214</name>
</gene>
<dbReference type="PIRSF" id="PIRSF006060">
    <property type="entry name" value="AA_transporter"/>
    <property type="match status" value="1"/>
</dbReference>
<accession>A0ABP0EQQ6</accession>
<feature type="transmembrane region" description="Helical" evidence="5">
    <location>
        <begin position="91"/>
        <end position="124"/>
    </location>
</feature>
<keyword evidence="2 5" id="KW-0812">Transmembrane</keyword>
<keyword evidence="3 5" id="KW-1133">Transmembrane helix</keyword>
<dbReference type="PANTHER" id="PTHR11785:SF512">
    <property type="entry name" value="SOBREMESA, ISOFORM B"/>
    <property type="match status" value="1"/>
</dbReference>